<dbReference type="InterPro" id="IPR014031">
    <property type="entry name" value="Ketoacyl_synth_C"/>
</dbReference>
<dbReference type="EMBL" id="AGUE01000199">
    <property type="protein sequence ID" value="EHK97307.1"/>
    <property type="molecule type" value="Genomic_DNA"/>
</dbReference>
<dbReference type="Gene3D" id="3.10.129.120">
    <property type="match status" value="1"/>
</dbReference>
<dbReference type="PANTHER" id="PTHR43775">
    <property type="entry name" value="FATTY ACID SYNTHASE"/>
    <property type="match status" value="1"/>
</dbReference>
<dbReference type="SMART" id="SM00825">
    <property type="entry name" value="PKS_KS"/>
    <property type="match status" value="1"/>
</dbReference>
<feature type="domain" description="Ketosynthase family 3 (KS3)" evidence="4">
    <location>
        <begin position="1"/>
        <end position="197"/>
    </location>
</feature>
<evidence type="ECO:0000313" key="6">
    <source>
        <dbReference type="Proteomes" id="UP000005446"/>
    </source>
</evidence>
<dbReference type="InterPro" id="IPR029063">
    <property type="entry name" value="SAM-dependent_MTases_sf"/>
</dbReference>
<keyword evidence="6" id="KW-1185">Reference proteome</keyword>
<dbReference type="Gene3D" id="3.40.366.10">
    <property type="entry name" value="Malonyl-Coenzyme A Acyl Carrier Protein, domain 2"/>
    <property type="match status" value="1"/>
</dbReference>
<dbReference type="PANTHER" id="PTHR43775:SF20">
    <property type="entry name" value="HYBRID PKS-NRPS SYNTHETASE APDA"/>
    <property type="match status" value="1"/>
</dbReference>
<dbReference type="Gene3D" id="3.10.129.110">
    <property type="entry name" value="Polyketide synthase dehydratase"/>
    <property type="match status" value="1"/>
</dbReference>
<dbReference type="Pfam" id="PF02801">
    <property type="entry name" value="Ketoacyl-synt_C"/>
    <property type="match status" value="1"/>
</dbReference>
<dbReference type="Proteomes" id="UP000005446">
    <property type="component" value="Unassembled WGS sequence"/>
</dbReference>
<name>H0EVY0_GLAL7</name>
<dbReference type="SUPFAM" id="SSF52151">
    <property type="entry name" value="FabD/lysophospholipase-like"/>
    <property type="match status" value="1"/>
</dbReference>
<dbReference type="GO" id="GO:0004312">
    <property type="term" value="F:fatty acid synthase activity"/>
    <property type="evidence" value="ECO:0007669"/>
    <property type="project" value="TreeGrafter"/>
</dbReference>
<protein>
    <submittedName>
        <fullName evidence="5">Putative Lovastatin nonaketide synthase</fullName>
    </submittedName>
</protein>
<organism evidence="5 6">
    <name type="scientific">Glarea lozoyensis (strain ATCC 74030 / MF5533)</name>
    <dbReference type="NCBI Taxonomy" id="1104152"/>
    <lineage>
        <taxon>Eukaryota</taxon>
        <taxon>Fungi</taxon>
        <taxon>Dikarya</taxon>
        <taxon>Ascomycota</taxon>
        <taxon>Pezizomycotina</taxon>
        <taxon>Leotiomycetes</taxon>
        <taxon>Helotiales</taxon>
        <taxon>Helotiaceae</taxon>
        <taxon>Glarea</taxon>
    </lineage>
</organism>
<keyword evidence="3" id="KW-0808">Transferase</keyword>
<keyword evidence="2" id="KW-0597">Phosphoprotein</keyword>
<keyword evidence="1" id="KW-0596">Phosphopantetheine</keyword>
<dbReference type="InterPro" id="IPR001227">
    <property type="entry name" value="Ac_transferase_dom_sf"/>
</dbReference>
<evidence type="ECO:0000259" key="4">
    <source>
        <dbReference type="PROSITE" id="PS52004"/>
    </source>
</evidence>
<dbReference type="InParanoid" id="H0EVY0"/>
<accession>H0EVY0</accession>
<dbReference type="Pfam" id="PF00698">
    <property type="entry name" value="Acyl_transf_1"/>
    <property type="match status" value="1"/>
</dbReference>
<reference evidence="5 6" key="1">
    <citation type="journal article" date="2012" name="Eukaryot. Cell">
        <title>Genome sequence of the fungus Glarea lozoyensis: the first genome sequence of a species from the Helotiaceae family.</title>
        <authorList>
            <person name="Youssar L."/>
            <person name="Gruening B.A."/>
            <person name="Erxleben A."/>
            <person name="Guenther S."/>
            <person name="Huettel W."/>
        </authorList>
    </citation>
    <scope>NUCLEOTIDE SEQUENCE [LARGE SCALE GENOMIC DNA]</scope>
    <source>
        <strain evidence="6">ATCC 74030 / MF5533</strain>
    </source>
</reference>
<dbReference type="InterPro" id="IPR016039">
    <property type="entry name" value="Thiolase-like"/>
</dbReference>
<dbReference type="HOGENOM" id="CLU_389810_0_0_1"/>
<evidence type="ECO:0000256" key="1">
    <source>
        <dbReference type="ARBA" id="ARBA00022450"/>
    </source>
</evidence>
<dbReference type="OrthoDB" id="429813at2759"/>
<dbReference type="InterPro" id="IPR016035">
    <property type="entry name" value="Acyl_Trfase/lysoPLipase"/>
</dbReference>
<dbReference type="SUPFAM" id="SSF53335">
    <property type="entry name" value="S-adenosyl-L-methionine-dependent methyltransferases"/>
    <property type="match status" value="1"/>
</dbReference>
<dbReference type="AlphaFoldDB" id="H0EVY0"/>
<proteinExistence type="predicted"/>
<dbReference type="InterPro" id="IPR014043">
    <property type="entry name" value="Acyl_transferase_dom"/>
</dbReference>
<dbReference type="SMART" id="SM00827">
    <property type="entry name" value="PKS_AT"/>
    <property type="match status" value="1"/>
</dbReference>
<dbReference type="GO" id="GO:0006633">
    <property type="term" value="P:fatty acid biosynthetic process"/>
    <property type="evidence" value="ECO:0007669"/>
    <property type="project" value="TreeGrafter"/>
</dbReference>
<dbReference type="PROSITE" id="PS52004">
    <property type="entry name" value="KS3_2"/>
    <property type="match status" value="1"/>
</dbReference>
<dbReference type="InterPro" id="IPR050091">
    <property type="entry name" value="PKS_NRPS_Biosynth_Enz"/>
</dbReference>
<dbReference type="InterPro" id="IPR042104">
    <property type="entry name" value="PKS_dehydratase_sf"/>
</dbReference>
<dbReference type="InterPro" id="IPR049551">
    <property type="entry name" value="PKS_DH_C"/>
</dbReference>
<evidence type="ECO:0000256" key="2">
    <source>
        <dbReference type="ARBA" id="ARBA00022553"/>
    </source>
</evidence>
<evidence type="ECO:0000313" key="5">
    <source>
        <dbReference type="EMBL" id="EHK97307.1"/>
    </source>
</evidence>
<dbReference type="Gene3D" id="3.40.47.10">
    <property type="match status" value="1"/>
</dbReference>
<gene>
    <name evidence="5" type="ORF">M7I_6937</name>
</gene>
<dbReference type="SUPFAM" id="SSF53901">
    <property type="entry name" value="Thiolase-like"/>
    <property type="match status" value="1"/>
</dbReference>
<evidence type="ECO:0000256" key="3">
    <source>
        <dbReference type="ARBA" id="ARBA00022679"/>
    </source>
</evidence>
<dbReference type="InterPro" id="IPR020841">
    <property type="entry name" value="PKS_Beta-ketoAc_synthase_dom"/>
</dbReference>
<dbReference type="Pfam" id="PF14765">
    <property type="entry name" value="PS-DH"/>
    <property type="match status" value="1"/>
</dbReference>
<sequence>MWDADADGYARGEGVSAVILKTLRSAIEDGDDIECIIRETGINQDGKTTGITMPSASAQAALIKSTYTKAGLDLLNKHDRCQYFAGDPQEAQALCKAFFGHGKEDPNEIFPSITDPRTEDPPLVPFLFSAASEKSLEGAIMSYVAYLQDNQSTDIRRLAYTLTLCTAVQIVIVDLLKSAGIVFKAVVGHSSGEIVAAYAAGFITAFDAVRIAYYRGRCAALASGEGDLAGAMLAQTVFPATGYIALAMEAAMQIAAGRPVKLIELVDLVINKAITIDDDNGAEIVVSMSNIMTIGKNFITANYTSYSSVSKSSGKMAISASAHVNDFYNNLSELGYGYSGDFRAMGLLSRRSGTASGTILPPAEDHTVSKMYFHPSMLDTALQAISNNITGDISVYSTDEKQTVIAIEGLPSERIALEIPPHHEALLDSANHATELVMNGKHTYAQKSWVNDTHEQICSVMDSLNDYYQNALGFDNAYDVLAANVLHATHTLDETLKHTRKLLKPGGYLILFEIVDNMAMRVGLVMGGLPGWWVGREDGRRFAPTIELPKWDKLLKKAKFSGIDTYTPLNDPLVYFASVFVSQAVDNTTTLLRRPFSKHNQISIPNLLLIGGDSMETSRLMEDIEQLLRPLAKNIITAITLDELQNIEVPPMCTVLSLAELDSPLFKDMSEDRWQALKNVLTVARNVLWLTRGCRRDDPYAAMTENDH</sequence>
<comment type="caution">
    <text evidence="5">The sequence shown here is derived from an EMBL/GenBank/DDBJ whole genome shotgun (WGS) entry which is preliminary data.</text>
</comment>
<dbReference type="Gene3D" id="3.40.50.150">
    <property type="entry name" value="Vaccinia Virus protein VP39"/>
    <property type="match status" value="1"/>
</dbReference>
<dbReference type="GO" id="GO:0044550">
    <property type="term" value="P:secondary metabolite biosynthetic process"/>
    <property type="evidence" value="ECO:0007669"/>
    <property type="project" value="TreeGrafter"/>
</dbReference>